<keyword evidence="2" id="KW-1185">Reference proteome</keyword>
<dbReference type="AlphaFoldDB" id="A0A0C3DEP6"/>
<sequence length="181" mass="20462">MVPGLPRLVHEDERRPPRLMAPANLPESLVALVQHGESNPARLARLVLMFVGAVEHVVSGREEEIFPFRNILLAALVRRFLFFLTTPHGLVVWWTSKFAVAFRIQSSADRTTHFYPAPIWNLDWIIICAELILSSYLMQKLCTAQRISGKLKSGLTRPSLSPITGIRPEFQPPSGYLTNYT</sequence>
<reference evidence="1 2" key="1">
    <citation type="submission" date="2014-04" db="EMBL/GenBank/DDBJ databases">
        <authorList>
            <consortium name="DOE Joint Genome Institute"/>
            <person name="Kuo A."/>
            <person name="Martino E."/>
            <person name="Perotto S."/>
            <person name="Kohler A."/>
            <person name="Nagy L.G."/>
            <person name="Floudas D."/>
            <person name="Copeland A."/>
            <person name="Barry K.W."/>
            <person name="Cichocki N."/>
            <person name="Veneault-Fourrey C."/>
            <person name="LaButti K."/>
            <person name="Lindquist E.A."/>
            <person name="Lipzen A."/>
            <person name="Lundell T."/>
            <person name="Morin E."/>
            <person name="Murat C."/>
            <person name="Sun H."/>
            <person name="Tunlid A."/>
            <person name="Henrissat B."/>
            <person name="Grigoriev I.V."/>
            <person name="Hibbett D.S."/>
            <person name="Martin F."/>
            <person name="Nordberg H.P."/>
            <person name="Cantor M.N."/>
            <person name="Hua S.X."/>
        </authorList>
    </citation>
    <scope>NUCLEOTIDE SEQUENCE [LARGE SCALE GENOMIC DNA]</scope>
    <source>
        <strain evidence="1 2">Zn</strain>
    </source>
</reference>
<dbReference type="HOGENOM" id="CLU_1489427_0_0_1"/>
<organism evidence="1 2">
    <name type="scientific">Oidiodendron maius (strain Zn)</name>
    <dbReference type="NCBI Taxonomy" id="913774"/>
    <lineage>
        <taxon>Eukaryota</taxon>
        <taxon>Fungi</taxon>
        <taxon>Dikarya</taxon>
        <taxon>Ascomycota</taxon>
        <taxon>Pezizomycotina</taxon>
        <taxon>Leotiomycetes</taxon>
        <taxon>Leotiomycetes incertae sedis</taxon>
        <taxon>Myxotrichaceae</taxon>
        <taxon>Oidiodendron</taxon>
    </lineage>
</organism>
<dbReference type="Proteomes" id="UP000054321">
    <property type="component" value="Unassembled WGS sequence"/>
</dbReference>
<evidence type="ECO:0000313" key="1">
    <source>
        <dbReference type="EMBL" id="KIN00448.1"/>
    </source>
</evidence>
<protein>
    <submittedName>
        <fullName evidence="1">Uncharacterized protein</fullName>
    </submittedName>
</protein>
<name>A0A0C3DEP6_OIDMZ</name>
<dbReference type="EMBL" id="KN832877">
    <property type="protein sequence ID" value="KIN00448.1"/>
    <property type="molecule type" value="Genomic_DNA"/>
</dbReference>
<dbReference type="InParanoid" id="A0A0C3DEP6"/>
<accession>A0A0C3DEP6</accession>
<proteinExistence type="predicted"/>
<evidence type="ECO:0000313" key="2">
    <source>
        <dbReference type="Proteomes" id="UP000054321"/>
    </source>
</evidence>
<gene>
    <name evidence="1" type="ORF">OIDMADRAFT_180686</name>
</gene>
<reference evidence="2" key="2">
    <citation type="submission" date="2015-01" db="EMBL/GenBank/DDBJ databases">
        <title>Evolutionary Origins and Diversification of the Mycorrhizal Mutualists.</title>
        <authorList>
            <consortium name="DOE Joint Genome Institute"/>
            <consortium name="Mycorrhizal Genomics Consortium"/>
            <person name="Kohler A."/>
            <person name="Kuo A."/>
            <person name="Nagy L.G."/>
            <person name="Floudas D."/>
            <person name="Copeland A."/>
            <person name="Barry K.W."/>
            <person name="Cichocki N."/>
            <person name="Veneault-Fourrey C."/>
            <person name="LaButti K."/>
            <person name="Lindquist E.A."/>
            <person name="Lipzen A."/>
            <person name="Lundell T."/>
            <person name="Morin E."/>
            <person name="Murat C."/>
            <person name="Riley R."/>
            <person name="Ohm R."/>
            <person name="Sun H."/>
            <person name="Tunlid A."/>
            <person name="Henrissat B."/>
            <person name="Grigoriev I.V."/>
            <person name="Hibbett D.S."/>
            <person name="Martin F."/>
        </authorList>
    </citation>
    <scope>NUCLEOTIDE SEQUENCE [LARGE SCALE GENOMIC DNA]</scope>
    <source>
        <strain evidence="2">Zn</strain>
    </source>
</reference>